<dbReference type="eggNOG" id="KOG0803">
    <property type="taxonomic scope" value="Eukaryota"/>
</dbReference>
<dbReference type="GO" id="GO:0005829">
    <property type="term" value="C:cytosol"/>
    <property type="evidence" value="ECO:0000318"/>
    <property type="project" value="GO_Central"/>
</dbReference>
<keyword evidence="8 15" id="KW-0808">Transferase</keyword>
<feature type="compositionally biased region" description="Basic and acidic residues" evidence="16">
    <location>
        <begin position="1"/>
        <end position="10"/>
    </location>
</feature>
<dbReference type="GO" id="GO:0016567">
    <property type="term" value="P:protein ubiquitination"/>
    <property type="evidence" value="ECO:0007669"/>
    <property type="project" value="UniProtKB-UniPathway"/>
</dbReference>
<evidence type="ECO:0000256" key="4">
    <source>
        <dbReference type="ARBA" id="ARBA00007997"/>
    </source>
</evidence>
<evidence type="ECO:0000256" key="14">
    <source>
        <dbReference type="PROSITE-ProRule" id="PRU00175"/>
    </source>
</evidence>
<dbReference type="OMA" id="EAIHTWK"/>
<dbReference type="PANTHER" id="PTHR12389:SF0">
    <property type="entry name" value="E3 UBIQUITIN-PROTEIN LIGASE LISTERIN"/>
    <property type="match status" value="1"/>
</dbReference>
<dbReference type="CDD" id="cd16491">
    <property type="entry name" value="RING-CH-C4HC3_LTN1"/>
    <property type="match status" value="1"/>
</dbReference>
<evidence type="ECO:0000256" key="2">
    <source>
        <dbReference type="ARBA" id="ARBA00004514"/>
    </source>
</evidence>
<evidence type="ECO:0000256" key="13">
    <source>
        <dbReference type="ARBA" id="ARBA00022833"/>
    </source>
</evidence>
<evidence type="ECO:0000256" key="8">
    <source>
        <dbReference type="ARBA" id="ARBA00022679"/>
    </source>
</evidence>
<keyword evidence="13 15" id="KW-0862">Zinc</keyword>
<dbReference type="HOGENOM" id="CLU_002223_0_0_1"/>
<dbReference type="InterPro" id="IPR054476">
    <property type="entry name" value="Ltn1_N"/>
</dbReference>
<dbReference type="GO" id="GO:1990112">
    <property type="term" value="C:RQC complex"/>
    <property type="evidence" value="ECO:0000318"/>
    <property type="project" value="GO_Central"/>
</dbReference>
<name>W1PCL3_AMBTC</name>
<evidence type="ECO:0000256" key="10">
    <source>
        <dbReference type="ARBA" id="ARBA00022737"/>
    </source>
</evidence>
<dbReference type="EC" id="2.3.2.27" evidence="5 15"/>
<keyword evidence="12 15" id="KW-0833">Ubl conjugation pathway</keyword>
<dbReference type="OrthoDB" id="6108at2759"/>
<dbReference type="Pfam" id="PF22958">
    <property type="entry name" value="Ltn1_1st"/>
    <property type="match status" value="1"/>
</dbReference>
<dbReference type="EMBL" id="KI394011">
    <property type="protein sequence ID" value="ERN05366.1"/>
    <property type="molecule type" value="Genomic_DNA"/>
</dbReference>
<dbReference type="GO" id="GO:0043023">
    <property type="term" value="F:ribosomal large subunit binding"/>
    <property type="evidence" value="ECO:0000318"/>
    <property type="project" value="GO_Central"/>
</dbReference>
<feature type="region of interest" description="Disordered" evidence="16">
    <location>
        <begin position="1"/>
        <end position="24"/>
    </location>
</feature>
<proteinExistence type="inferred from homology"/>
<reference evidence="19" key="1">
    <citation type="journal article" date="2013" name="Science">
        <title>The Amborella genome and the evolution of flowering plants.</title>
        <authorList>
            <consortium name="Amborella Genome Project"/>
        </authorList>
    </citation>
    <scope>NUCLEOTIDE SEQUENCE [LARGE SCALE GENOMIC DNA]</scope>
</reference>
<feature type="domain" description="RING-type" evidence="17">
    <location>
        <begin position="1909"/>
        <end position="1956"/>
    </location>
</feature>
<comment type="subunit">
    <text evidence="15">Component of the ribosome quality control complex (RQC).</text>
</comment>
<comment type="similarity">
    <text evidence="4 15">Belongs to the LTN1 family.</text>
</comment>
<evidence type="ECO:0000313" key="19">
    <source>
        <dbReference type="Proteomes" id="UP000017836"/>
    </source>
</evidence>
<dbReference type="GO" id="GO:0008270">
    <property type="term" value="F:zinc ion binding"/>
    <property type="evidence" value="ECO:0007669"/>
    <property type="project" value="UniProtKB-KW"/>
</dbReference>
<dbReference type="Gene3D" id="3.30.40.10">
    <property type="entry name" value="Zinc/RING finger domain, C3HC4 (zinc finger)"/>
    <property type="match status" value="1"/>
</dbReference>
<dbReference type="InterPro" id="IPR016024">
    <property type="entry name" value="ARM-type_fold"/>
</dbReference>
<comment type="pathway">
    <text evidence="3 15">Protein modification; protein ubiquitination.</text>
</comment>
<dbReference type="UniPathway" id="UPA00143"/>
<evidence type="ECO:0000256" key="9">
    <source>
        <dbReference type="ARBA" id="ARBA00022723"/>
    </source>
</evidence>
<dbReference type="Gene3D" id="1.25.10.10">
    <property type="entry name" value="Leucine-rich Repeat Variant"/>
    <property type="match status" value="1"/>
</dbReference>
<keyword evidence="19" id="KW-1185">Reference proteome</keyword>
<dbReference type="InterPro" id="IPR054478">
    <property type="entry name" value="LTN1_UBC"/>
</dbReference>
<feature type="compositionally biased region" description="Low complexity" evidence="16">
    <location>
        <begin position="15"/>
        <end position="24"/>
    </location>
</feature>
<dbReference type="SMART" id="SM00744">
    <property type="entry name" value="RINGv"/>
    <property type="match status" value="1"/>
</dbReference>
<dbReference type="PANTHER" id="PTHR12389">
    <property type="entry name" value="ZINC FINGER PROTEIN 294"/>
    <property type="match status" value="1"/>
</dbReference>
<dbReference type="KEGG" id="atr:18433543"/>
<dbReference type="Pfam" id="PF13639">
    <property type="entry name" value="zf-RING_2"/>
    <property type="match status" value="1"/>
</dbReference>
<dbReference type="SUPFAM" id="SSF57850">
    <property type="entry name" value="RING/U-box"/>
    <property type="match status" value="1"/>
</dbReference>
<keyword evidence="9 15" id="KW-0479">Metal-binding</keyword>
<dbReference type="GO" id="GO:0072344">
    <property type="term" value="P:rescue of stalled ribosome"/>
    <property type="evidence" value="ECO:0000318"/>
    <property type="project" value="GO_Central"/>
</dbReference>
<dbReference type="SUPFAM" id="SSF48371">
    <property type="entry name" value="ARM repeat"/>
    <property type="match status" value="1"/>
</dbReference>
<dbReference type="GO" id="GO:1990116">
    <property type="term" value="P:ribosome-associated ubiquitin-dependent protein catabolic process"/>
    <property type="evidence" value="ECO:0000318"/>
    <property type="project" value="GO_Central"/>
</dbReference>
<evidence type="ECO:0000256" key="16">
    <source>
        <dbReference type="SAM" id="MobiDB-lite"/>
    </source>
</evidence>
<organism evidence="18 19">
    <name type="scientific">Amborella trichopoda</name>
    <dbReference type="NCBI Taxonomy" id="13333"/>
    <lineage>
        <taxon>Eukaryota</taxon>
        <taxon>Viridiplantae</taxon>
        <taxon>Streptophyta</taxon>
        <taxon>Embryophyta</taxon>
        <taxon>Tracheophyta</taxon>
        <taxon>Spermatophyta</taxon>
        <taxon>Magnoliopsida</taxon>
        <taxon>Amborellales</taxon>
        <taxon>Amborellaceae</taxon>
        <taxon>Amborella</taxon>
    </lineage>
</organism>
<dbReference type="InterPro" id="IPR039804">
    <property type="entry name" value="RING-CH-C4HC3_LTN1"/>
</dbReference>
<evidence type="ECO:0000256" key="6">
    <source>
        <dbReference type="ARBA" id="ARBA00017157"/>
    </source>
</evidence>
<dbReference type="Gramene" id="ERN05366">
    <property type="protein sequence ID" value="ERN05366"/>
    <property type="gene ID" value="AMTR_s00007p00201600"/>
</dbReference>
<dbReference type="PROSITE" id="PS50089">
    <property type="entry name" value="ZF_RING_2"/>
    <property type="match status" value="1"/>
</dbReference>
<evidence type="ECO:0000256" key="15">
    <source>
        <dbReference type="RuleBase" id="RU367090"/>
    </source>
</evidence>
<comment type="subcellular location">
    <subcellularLocation>
        <location evidence="2">Cytoplasm</location>
        <location evidence="2">Cytosol</location>
    </subcellularLocation>
</comment>
<dbReference type="InterPro" id="IPR039795">
    <property type="entry name" value="LTN1/Rkr1"/>
</dbReference>
<evidence type="ECO:0000313" key="18">
    <source>
        <dbReference type="EMBL" id="ERN05366.1"/>
    </source>
</evidence>
<dbReference type="InterPro" id="IPR011016">
    <property type="entry name" value="Znf_RING-CH"/>
</dbReference>
<protein>
    <recommendedName>
        <fullName evidence="6 15">E3 ubiquitin-protein ligase listerin</fullName>
        <ecNumber evidence="5 15">2.3.2.27</ecNumber>
    </recommendedName>
    <alternativeName>
        <fullName evidence="15">RING-type E3 ubiquitin transferase listerin</fullName>
    </alternativeName>
</protein>
<accession>W1PCL3</accession>
<dbReference type="SMART" id="SM00184">
    <property type="entry name" value="RING"/>
    <property type="match status" value="1"/>
</dbReference>
<evidence type="ECO:0000259" key="17">
    <source>
        <dbReference type="PROSITE" id="PS50089"/>
    </source>
</evidence>
<dbReference type="STRING" id="13333.W1PCL3"/>
<keyword evidence="11 14" id="KW-0863">Zinc-finger</keyword>
<evidence type="ECO:0000256" key="12">
    <source>
        <dbReference type="ARBA" id="ARBA00022786"/>
    </source>
</evidence>
<dbReference type="Proteomes" id="UP000017836">
    <property type="component" value="Unassembled WGS sequence"/>
</dbReference>
<evidence type="ECO:0000256" key="11">
    <source>
        <dbReference type="ARBA" id="ARBA00022771"/>
    </source>
</evidence>
<keyword evidence="10" id="KW-0677">Repeat</keyword>
<dbReference type="InterPro" id="IPR013083">
    <property type="entry name" value="Znf_RING/FYVE/PHD"/>
</dbReference>
<comment type="function">
    <text evidence="15">E3 ubiquitin-protein ligase. Component of the ribosome quality control complex (RQC), a ribosome-associated complex that mediates ubiquitination and extraction of incompletely synthesized nascent chains for proteasomal degradation.</text>
</comment>
<dbReference type="FunFam" id="3.30.40.10:FF:000038">
    <property type="entry name" value="E3 ubiquitin-protein ligase listerin"/>
    <property type="match status" value="1"/>
</dbReference>
<sequence>MGRPKGDGNRSKTRPSSSSLAASLLPSGSANVGFGGFIGSSRLEFPQSTEEITPPDVDGEVAQHLKRLGRKDPITKLKALTSLCTLFKQKEGQEIVQIVPQWAFEYKKLLYDNNREVRRATHEAMTSLVATIGRGLAPHLKSLMGPWWFSQFDPVPEISQAARKSLQAAFPAQEKRLEALFLCTSDVFLYLDENLKLTPQAMSDKAVPKDELVEMHQRVISSSLLALATLIDIILGMKFQRSDTESATSERKNSAKAKAAVAAAAIVETMFTTHKRFLEILKSPSPGVRSATYTVLGSFIKHVPHVFGEGDMKVISSTILGSFQEKDPTCHSSMWDAILLLCKRFPECWSLCAVNKNVLPRFWSFLRHGCYGSQQISYPILITFLDCIPTKVLAGDKFLLDLFQNLWTGRSTCYSSADRMAFFKAFRECFLWGITHASRYVKREDDVTKFQLLLIERVLFMLLWREYFSGGNQVERDGLVGSINGLIGNNRDQNPESPLDMRNIKQSQSYIQDLGNYVAQILSDIFRKGHIMLDAFCVSFQRDCLEAIKQLGCPEKSTKHVEQIISFMWLLEKQAVQKGENWPLVYLVGPLLSESFPLIKSVDLPAAVKLLSVAVAIFGARSVVPWFLSYGREVSHKLFVDGEDSKLKPEVFLQIFEDDFVLWCLHGGDSSSLSARLDFLLSLLEDTLFYDQWRRILVHATNLEDLSQTDSNSLDVDRVGVLALLMEKVRRRTGNKEFGCESSDSKGYLPEHFQHELLDSAAVCVSRHPLGIYPSCARFLGAVLGGSAEDDHISLLSRNSLIIVFEELQKKLISLLMISSFTWSKYASSLLMYRETKDSLENPRLPIRVLDMAKFALEVLESSFFCLKNFDESCELVPCLLATTFFIKWESSMMTLHNLNISLESYRDKVDIEDLVSTLAVVVPDNIRAMIDLGESTHAIHSKIGVRFWRSLSLYSIQQLRNILIATIRFALFSEDVYETDKVFIVYSEWVVEILGLLSRDHDEEQAMLGHLLSQSDCWPLWVEPLDGEPAAVRLKIEHLCTDMQISRHHQFVAFVDKLVSRLGASKLIGGSFLENQSSSLSDAPVELVPSPSACYLRIWLAVEILCTWKWQGDSASGSLLPFFTECARRGKSSSEGKLLDSILIALLDGALLHGASIPLCSFNVWPASDEDVDKIQDPFLRVLVSLLLTLFIKNSIWGKADAYVFLEYLLNKLFIGSALNKCCLRILPYILNVLMIPLHMKHTMSDGTNRELPSDSPNEGWLQCSVSDWLQKSLTASPITLWPTGQPELEEWVQVALSCYPLGPTGGTSALNLDSSRDVSHEEKKLLLNLFRKQRSDKALGGRDTAVKVSLDICYSMENPLSLAVQMTLAKLLTVSVGYCSDEFDEDDWIFVLSQLRRWIEAIVVALEEMAETVDYALQSTPASDNSAGFLEKLEIAAQDLDSSSINIAKIALFIFSRICGLTKTEGDKFAKSLESLRTAMWENIRDRVFEDVLRMFFATGVAESIASSYAEQAASIVASTRHAHLSFWELVSATVVNSPHHANKVAVRSAELWGLSKGPISSLYAILFSSKPISSLQFAAYHILSTAPIQQLAITKEVGGLCLDDSGNEDLEKPRYAVSSSEEPFSLREEISCMINKTPSELGLDLEDQDLANYFVSWSLLLTYLESLPSLSPARERLIQYLQDSGSPSTILDYLFLHIPLKLGSSNNLKKRESDTSIETTRATSAAKEAIRTSSSFFVVKSLWPVGPEEVSSLAGAIYGLMLRLLPAFVRSWFTSLRDRSLSSAIEIFTKTWCSPDLLSDELSQIKGVVVADENLSISVNKSNYEVTAIYKKEEAGMDLVIRLPSCYPLRPVDVDCTRILGISETRQRKWMLSMAAFVRNQNGALAEAIHIWKSNVDKEFQGVEECPICYSIIHTTNHGLPRLACKTCKHKFHSACLYKWFSTSHKSTCPLCQTPF</sequence>
<dbReference type="InterPro" id="IPR011989">
    <property type="entry name" value="ARM-like"/>
</dbReference>
<keyword evidence="7" id="KW-0963">Cytoplasm</keyword>
<dbReference type="InterPro" id="IPR001841">
    <property type="entry name" value="Znf_RING"/>
</dbReference>
<evidence type="ECO:0000256" key="5">
    <source>
        <dbReference type="ARBA" id="ARBA00012483"/>
    </source>
</evidence>
<comment type="catalytic activity">
    <reaction evidence="1 15">
        <text>S-ubiquitinyl-[E2 ubiquitin-conjugating enzyme]-L-cysteine + [acceptor protein]-L-lysine = [E2 ubiquitin-conjugating enzyme]-L-cysteine + N(6)-ubiquitinyl-[acceptor protein]-L-lysine.</text>
        <dbReference type="EC" id="2.3.2.27"/>
    </reaction>
</comment>
<dbReference type="Pfam" id="PF22999">
    <property type="entry name" value="LTN1_E3_ligase_6th"/>
    <property type="match status" value="1"/>
</dbReference>
<evidence type="ECO:0000256" key="7">
    <source>
        <dbReference type="ARBA" id="ARBA00022490"/>
    </source>
</evidence>
<dbReference type="InterPro" id="IPR054477">
    <property type="entry name" value="LTN1_E3_ligase_6th"/>
</dbReference>
<dbReference type="Pfam" id="PF23009">
    <property type="entry name" value="UBC_like"/>
    <property type="match status" value="1"/>
</dbReference>
<evidence type="ECO:0000256" key="3">
    <source>
        <dbReference type="ARBA" id="ARBA00004906"/>
    </source>
</evidence>
<gene>
    <name evidence="18" type="ORF">AMTR_s00007p00201600</name>
</gene>
<dbReference type="GO" id="GO:0061630">
    <property type="term" value="F:ubiquitin protein ligase activity"/>
    <property type="evidence" value="ECO:0000318"/>
    <property type="project" value="GO_Central"/>
</dbReference>
<evidence type="ECO:0000256" key="1">
    <source>
        <dbReference type="ARBA" id="ARBA00000900"/>
    </source>
</evidence>